<keyword evidence="2" id="KW-1185">Reference proteome</keyword>
<reference evidence="1 2" key="1">
    <citation type="journal article" date="2014" name="BMC Genomics">
        <title>Complete genome sequence of producer of the glycopeptide antibiotic Aculeximycin Kutzneria albida DSM 43870T, a representative of minor genus of Pseudonocardiaceae.</title>
        <authorList>
            <person name="Rebets Y."/>
            <person name="Tokovenko B."/>
            <person name="Lushchyk I."/>
            <person name="Ruckert C."/>
            <person name="Zaburannyi N."/>
            <person name="Bechthold A."/>
            <person name="Kalinowski J."/>
            <person name="Luzhetskyy A."/>
        </authorList>
    </citation>
    <scope>NUCLEOTIDE SEQUENCE [LARGE SCALE GENOMIC DNA]</scope>
    <source>
        <strain evidence="1">DSM 43870</strain>
    </source>
</reference>
<dbReference type="AlphaFoldDB" id="W5WJ72"/>
<proteinExistence type="predicted"/>
<evidence type="ECO:0000313" key="2">
    <source>
        <dbReference type="Proteomes" id="UP000019225"/>
    </source>
</evidence>
<protein>
    <submittedName>
        <fullName evidence="1">Uncharacterized protein</fullName>
    </submittedName>
</protein>
<dbReference type="KEGG" id="kal:KALB_4847"/>
<evidence type="ECO:0000313" key="1">
    <source>
        <dbReference type="EMBL" id="AHH98209.1"/>
    </source>
</evidence>
<dbReference type="EMBL" id="CP007155">
    <property type="protein sequence ID" value="AHH98209.1"/>
    <property type="molecule type" value="Genomic_DNA"/>
</dbReference>
<gene>
    <name evidence="1" type="ORF">KALB_4847</name>
</gene>
<sequence>MNAWSGSSVVRVREVAVDRLPLCEEHPTVSRHVAGDLSITWEPSETGAGHLYSCAECADGPFGRVASALDDRVPGTQVTVEVLVLAAPTQIARAA</sequence>
<accession>W5WJ72</accession>
<dbReference type="STRING" id="1449976.KALB_4847"/>
<name>W5WJ72_9PSEU</name>
<dbReference type="Proteomes" id="UP000019225">
    <property type="component" value="Chromosome"/>
</dbReference>
<dbReference type="HOGENOM" id="CLU_2369185_0_0_11"/>
<organism evidence="1 2">
    <name type="scientific">Kutzneria albida DSM 43870</name>
    <dbReference type="NCBI Taxonomy" id="1449976"/>
    <lineage>
        <taxon>Bacteria</taxon>
        <taxon>Bacillati</taxon>
        <taxon>Actinomycetota</taxon>
        <taxon>Actinomycetes</taxon>
        <taxon>Pseudonocardiales</taxon>
        <taxon>Pseudonocardiaceae</taxon>
        <taxon>Kutzneria</taxon>
    </lineage>
</organism>